<dbReference type="RefSeq" id="WP_068669997.1">
    <property type="nucleotide sequence ID" value="NZ_LWLG01000005.1"/>
</dbReference>
<dbReference type="Proteomes" id="UP000078390">
    <property type="component" value="Unassembled WGS sequence"/>
</dbReference>
<dbReference type="InterPro" id="IPR039448">
    <property type="entry name" value="Beta_helix"/>
</dbReference>
<evidence type="ECO:0000313" key="3">
    <source>
        <dbReference type="Proteomes" id="UP000078390"/>
    </source>
</evidence>
<dbReference type="SUPFAM" id="SSF51126">
    <property type="entry name" value="Pectin lyase-like"/>
    <property type="match status" value="1"/>
</dbReference>
<proteinExistence type="predicted"/>
<dbReference type="InterPro" id="IPR011050">
    <property type="entry name" value="Pectin_lyase_fold/virulence"/>
</dbReference>
<dbReference type="InterPro" id="IPR059226">
    <property type="entry name" value="Choice_anch_Q_dom"/>
</dbReference>
<evidence type="ECO:0000313" key="2">
    <source>
        <dbReference type="EMBL" id="OAQ20907.1"/>
    </source>
</evidence>
<dbReference type="EMBL" id="LWLG01000005">
    <property type="protein sequence ID" value="OAQ20907.1"/>
    <property type="molecule type" value="Genomic_DNA"/>
</dbReference>
<dbReference type="Pfam" id="PF13229">
    <property type="entry name" value="Beta_helix"/>
    <property type="match status" value="1"/>
</dbReference>
<dbReference type="Gene3D" id="1.10.1330.10">
    <property type="entry name" value="Dockerin domain"/>
    <property type="match status" value="1"/>
</dbReference>
<dbReference type="STRING" id="999894.TDIS_1034"/>
<dbReference type="AlphaFoldDB" id="A0A179D4C3"/>
<protein>
    <recommendedName>
        <fullName evidence="1">Right handed beta helix domain-containing protein</fullName>
    </recommendedName>
</protein>
<dbReference type="NCBIfam" id="NF041518">
    <property type="entry name" value="choice_anch_Q"/>
    <property type="match status" value="1"/>
</dbReference>
<sequence>MLGVVLGLMALLFLNLDGLQAATYYVRPDGGTAEQCTGLVDAPYPGEGKGQPCAWSHPFWALKIENGEARWRIRGGDTLVIHAGSYVIGYKAPNTEGWCYPEFAYDCALPPVPSGPDAEHPTRIVGYGWDSGCTNPPELWGTGRVWQILNLRGSSNVEIACLEITDHESCAYFHNGGHSSVACEYENSPFGDWAYAGIYASDSSNVTLRDLNIHGLGADGIKAGRLENWQVERVRIAGNGWSGWNGDLDGAPSSNQGQLYFKNFIVEWNGCVETYPEERLEHCWAQSHGGYGDGVGVARSGGTWIFEDSLFRYNTSDGLDLLYVGVNHPDSFITLRRVQAYGNAGNQLKVGGPVYIVNSIAISNCNYFTNKDFAQEMGDVASGDACRAGGAAISVSMNPGDQSYIINTTVVSEGWALIEVYCHTHDFPEAPPCNGSERLHLFNNIFFGYRNVTVTGREDWPDLIGDGDPEGRTRAETIDYNLIYRADIQMEIGSHNIQEDPLLREEEDINRLDAHLQEGSPAIDRGLPVGAIEGRIPERDLEGISRPQDQGVDLGAYEFREGEICTLDGDVAPLGNRDGEVNIGDALVALRFALGLETPSEEDRCHADVAPLRANGQPQPDGKITIGDALVILRKALGLVSWNGGNTDNGGNGGGEGGSKAGEYVVIAYNDPGMHCINQDYSQLSILPPFNTLIAQVIRKGEHPEIVTQGIWVEYRLLENTSCRGTNFWDYVKKFFWMDVQLCTGLTGKTLQGVMELRGDRFLAEGLPVTPFDNNGNFNPYPLVEVVVKDEATGEVLATTRTVVPVSHEMHCEKCHERSGGADTMRNILLKHDEEEGRECPPNCGNCKMTKSQKGGWTP</sequence>
<name>A0A179D4C3_9BACT</name>
<dbReference type="GO" id="GO:0000272">
    <property type="term" value="P:polysaccharide catabolic process"/>
    <property type="evidence" value="ECO:0007669"/>
    <property type="project" value="InterPro"/>
</dbReference>
<accession>A0A179D4C3</accession>
<dbReference type="CDD" id="cd14256">
    <property type="entry name" value="Dockerin_I"/>
    <property type="match status" value="1"/>
</dbReference>
<dbReference type="InterPro" id="IPR012334">
    <property type="entry name" value="Pectin_lyas_fold"/>
</dbReference>
<dbReference type="OrthoDB" id="6016406at2"/>
<dbReference type="InterPro" id="IPR036439">
    <property type="entry name" value="Dockerin_dom_sf"/>
</dbReference>
<comment type="caution">
    <text evidence="2">The sequence shown here is derived from an EMBL/GenBank/DDBJ whole genome shotgun (WGS) entry which is preliminary data.</text>
</comment>
<keyword evidence="3" id="KW-1185">Reference proteome</keyword>
<evidence type="ECO:0000259" key="1">
    <source>
        <dbReference type="Pfam" id="PF13229"/>
    </source>
</evidence>
<gene>
    <name evidence="2" type="ORF">TDIS_1034</name>
</gene>
<feature type="domain" description="Right handed beta helix" evidence="1">
    <location>
        <begin position="149"/>
        <end position="293"/>
    </location>
</feature>
<dbReference type="Gene3D" id="2.160.20.10">
    <property type="entry name" value="Single-stranded right-handed beta-helix, Pectin lyase-like"/>
    <property type="match status" value="2"/>
</dbReference>
<organism evidence="2 3">
    <name type="scientific">Thermosulfurimonas dismutans</name>
    <dbReference type="NCBI Taxonomy" id="999894"/>
    <lineage>
        <taxon>Bacteria</taxon>
        <taxon>Pseudomonadati</taxon>
        <taxon>Thermodesulfobacteriota</taxon>
        <taxon>Thermodesulfobacteria</taxon>
        <taxon>Thermodesulfobacteriales</taxon>
        <taxon>Thermodesulfobacteriaceae</taxon>
        <taxon>Thermosulfurimonas</taxon>
    </lineage>
</organism>
<reference evidence="2 3" key="1">
    <citation type="submission" date="2016-04" db="EMBL/GenBank/DDBJ databases">
        <title>Genome analysis of Thermosulfurimonas dismutans, the first thermophilic sulfur-disproportionating bacterium of the phylum Thermodesulfobacteria.</title>
        <authorList>
            <person name="Mardanov A.V."/>
            <person name="Beletsky A.V."/>
            <person name="Kadnikov V.V."/>
            <person name="Slobodkin A.I."/>
            <person name="Ravin N.V."/>
        </authorList>
    </citation>
    <scope>NUCLEOTIDE SEQUENCE [LARGE SCALE GENOMIC DNA]</scope>
    <source>
        <strain evidence="2 3">S95</strain>
    </source>
</reference>